<comment type="caution">
    <text evidence="2">The sequence shown here is derived from an EMBL/GenBank/DDBJ whole genome shotgun (WGS) entry which is preliminary data.</text>
</comment>
<name>A0ABY1AH69_9HYPH</name>
<gene>
    <name evidence="2" type="ORF">SAMN05216228_100466</name>
</gene>
<dbReference type="Proteomes" id="UP000198939">
    <property type="component" value="Unassembled WGS sequence"/>
</dbReference>
<reference evidence="2 3" key="1">
    <citation type="submission" date="2016-10" db="EMBL/GenBank/DDBJ databases">
        <authorList>
            <person name="Varghese N."/>
            <person name="Submissions S."/>
        </authorList>
    </citation>
    <scope>NUCLEOTIDE SEQUENCE [LARGE SCALE GENOMIC DNA]</scope>
    <source>
        <strain evidence="2 3">CGMCC 1.7071</strain>
    </source>
</reference>
<dbReference type="EMBL" id="FOCV01000004">
    <property type="protein sequence ID" value="SEN37899.1"/>
    <property type="molecule type" value="Genomic_DNA"/>
</dbReference>
<protein>
    <submittedName>
        <fullName evidence="2">Uncharacterized protein</fullName>
    </submittedName>
</protein>
<organism evidence="2 3">
    <name type="scientific">Rhizobium tibeticum</name>
    <dbReference type="NCBI Taxonomy" id="501024"/>
    <lineage>
        <taxon>Bacteria</taxon>
        <taxon>Pseudomonadati</taxon>
        <taxon>Pseudomonadota</taxon>
        <taxon>Alphaproteobacteria</taxon>
        <taxon>Hyphomicrobiales</taxon>
        <taxon>Rhizobiaceae</taxon>
        <taxon>Rhizobium/Agrobacterium group</taxon>
        <taxon>Rhizobium</taxon>
    </lineage>
</organism>
<sequence length="221" mass="23825">MGQGAAARLQALWTLSRAWLLYVLRWYLMGVGRSGWPHATVSAPSSIPSLGVAPLGSSFSNGSRSGSSITSIVDAFESLASLRAQVVLDGSRPIWLAACYSIGAVIHSLPGRRAARKLVSVSYPGDRLLCGFELGAAPEHRMHDDGKPPCESNPRLSHRRPPCERQRPVLQLQEGARPVGAKEGAAPVSLRTQSRREPRAKLYVAELRFREVTKPAPAVAS</sequence>
<accession>A0ABY1AH69</accession>
<evidence type="ECO:0000313" key="3">
    <source>
        <dbReference type="Proteomes" id="UP000198939"/>
    </source>
</evidence>
<proteinExistence type="predicted"/>
<keyword evidence="3" id="KW-1185">Reference proteome</keyword>
<evidence type="ECO:0000313" key="2">
    <source>
        <dbReference type="EMBL" id="SEN37899.1"/>
    </source>
</evidence>
<evidence type="ECO:0000256" key="1">
    <source>
        <dbReference type="SAM" id="MobiDB-lite"/>
    </source>
</evidence>
<feature type="region of interest" description="Disordered" evidence="1">
    <location>
        <begin position="140"/>
        <end position="195"/>
    </location>
</feature>